<evidence type="ECO:0000259" key="2">
    <source>
        <dbReference type="PROSITE" id="PS51746"/>
    </source>
</evidence>
<organism evidence="3 4">
    <name type="scientific">Tanacetum coccineum</name>
    <dbReference type="NCBI Taxonomy" id="301880"/>
    <lineage>
        <taxon>Eukaryota</taxon>
        <taxon>Viridiplantae</taxon>
        <taxon>Streptophyta</taxon>
        <taxon>Embryophyta</taxon>
        <taxon>Tracheophyta</taxon>
        <taxon>Spermatophyta</taxon>
        <taxon>Magnoliopsida</taxon>
        <taxon>eudicotyledons</taxon>
        <taxon>Gunneridae</taxon>
        <taxon>Pentapetalae</taxon>
        <taxon>asterids</taxon>
        <taxon>campanulids</taxon>
        <taxon>Asterales</taxon>
        <taxon>Asteraceae</taxon>
        <taxon>Asteroideae</taxon>
        <taxon>Anthemideae</taxon>
        <taxon>Anthemidinae</taxon>
        <taxon>Tanacetum</taxon>
    </lineage>
</organism>
<accession>A0ABQ5DY26</accession>
<dbReference type="InterPro" id="IPR043502">
    <property type="entry name" value="DNA/RNA_pol_sf"/>
</dbReference>
<comment type="caution">
    <text evidence="3">The sequence shown here is derived from an EMBL/GenBank/DDBJ whole genome shotgun (WGS) entry which is preliminary data.</text>
</comment>
<dbReference type="PANTHER" id="PTHR11439">
    <property type="entry name" value="GAG-POL-RELATED RETROTRANSPOSON"/>
    <property type="match status" value="1"/>
</dbReference>
<feature type="compositionally biased region" description="Polar residues" evidence="1">
    <location>
        <begin position="369"/>
        <end position="393"/>
    </location>
</feature>
<dbReference type="PANTHER" id="PTHR11439:SF495">
    <property type="entry name" value="REVERSE TRANSCRIPTASE, RNA-DEPENDENT DNA POLYMERASE-RELATED"/>
    <property type="match status" value="1"/>
</dbReference>
<keyword evidence="4" id="KW-1185">Reference proteome</keyword>
<dbReference type="Pfam" id="PF07727">
    <property type="entry name" value="RVT_2"/>
    <property type="match status" value="1"/>
</dbReference>
<dbReference type="Pfam" id="PF00481">
    <property type="entry name" value="PP2C"/>
    <property type="match status" value="1"/>
</dbReference>
<dbReference type="EMBL" id="BQNB010015713">
    <property type="protein sequence ID" value="GJT43262.1"/>
    <property type="molecule type" value="Genomic_DNA"/>
</dbReference>
<dbReference type="SUPFAM" id="SSF56672">
    <property type="entry name" value="DNA/RNA polymerases"/>
    <property type="match status" value="1"/>
</dbReference>
<gene>
    <name evidence="3" type="ORF">Tco_0951977</name>
</gene>
<reference evidence="3" key="2">
    <citation type="submission" date="2022-01" db="EMBL/GenBank/DDBJ databases">
        <authorList>
            <person name="Yamashiro T."/>
            <person name="Shiraishi A."/>
            <person name="Satake H."/>
            <person name="Nakayama K."/>
        </authorList>
    </citation>
    <scope>NUCLEOTIDE SEQUENCE</scope>
</reference>
<dbReference type="Pfam" id="PF25597">
    <property type="entry name" value="SH3_retrovirus"/>
    <property type="match status" value="1"/>
</dbReference>
<dbReference type="InterPro" id="IPR013103">
    <property type="entry name" value="RVT_2"/>
</dbReference>
<reference evidence="3" key="1">
    <citation type="journal article" date="2022" name="Int. J. Mol. Sci.">
        <title>Draft Genome of Tanacetum Coccineum: Genomic Comparison of Closely Related Tanacetum-Family Plants.</title>
        <authorList>
            <person name="Yamashiro T."/>
            <person name="Shiraishi A."/>
            <person name="Nakayama K."/>
            <person name="Satake H."/>
        </authorList>
    </citation>
    <scope>NUCLEOTIDE SEQUENCE</scope>
</reference>
<name>A0ABQ5DY26_9ASTR</name>
<dbReference type="PROSITE" id="PS51746">
    <property type="entry name" value="PPM_2"/>
    <property type="match status" value="1"/>
</dbReference>
<dbReference type="SMART" id="SM00332">
    <property type="entry name" value="PP2Cc"/>
    <property type="match status" value="1"/>
</dbReference>
<dbReference type="InterPro" id="IPR036457">
    <property type="entry name" value="PPM-type-like_dom_sf"/>
</dbReference>
<protein>
    <submittedName>
        <fullName evidence="3">Retrovirus-related pol polyprotein from transposon TNT 1-94</fullName>
    </submittedName>
</protein>
<proteinExistence type="predicted"/>
<dbReference type="InterPro" id="IPR057670">
    <property type="entry name" value="SH3_retrovirus"/>
</dbReference>
<evidence type="ECO:0000313" key="4">
    <source>
        <dbReference type="Proteomes" id="UP001151760"/>
    </source>
</evidence>
<feature type="domain" description="PPM-type phosphatase" evidence="2">
    <location>
        <begin position="1"/>
        <end position="162"/>
    </location>
</feature>
<dbReference type="InterPro" id="IPR001932">
    <property type="entry name" value="PPM-type_phosphatase-like_dom"/>
</dbReference>
<feature type="region of interest" description="Disordered" evidence="1">
    <location>
        <begin position="366"/>
        <end position="403"/>
    </location>
</feature>
<feature type="region of interest" description="Disordered" evidence="1">
    <location>
        <begin position="197"/>
        <end position="243"/>
    </location>
</feature>
<evidence type="ECO:0000313" key="3">
    <source>
        <dbReference type="EMBL" id="GJT43262.1"/>
    </source>
</evidence>
<dbReference type="CDD" id="cd09272">
    <property type="entry name" value="RNase_HI_RT_Ty1"/>
    <property type="match status" value="1"/>
</dbReference>
<dbReference type="SUPFAM" id="SSF81606">
    <property type="entry name" value="PP2C-like"/>
    <property type="match status" value="1"/>
</dbReference>
<evidence type="ECO:0000256" key="1">
    <source>
        <dbReference type="SAM" id="MobiDB-lite"/>
    </source>
</evidence>
<dbReference type="Gene3D" id="3.60.40.10">
    <property type="entry name" value="PPM-type phosphatase domain"/>
    <property type="match status" value="1"/>
</dbReference>
<feature type="compositionally biased region" description="Polar residues" evidence="1">
    <location>
        <begin position="222"/>
        <end position="238"/>
    </location>
</feature>
<sequence length="982" mass="109401">MSQCGSHSDFSGPTSGCTSCVAIMRGNQLVVANAGNSRCVISWKGEAYNLSRDHKPGLEVERDRILKAGGFIHAGRVNGSLNLTRAIGDMEFKQNKFLSAEKQIGLLVKSTVSGFHSCTIEIDDERLGSGLLYMLESVTHALSMCVNSQITIKDSMGTYLQYAALTTRSYELQTTPSPDAKLSDICFGTSAANNPTLSGASDMSIDLSGENEADGPKPPSNETPTPLNQTPTPSNEIPSENLGKLQPKADIGIFIGYAPTKKAFWIYNRRTRRIIETIHVDFDELTAMASEHSSSGPALHEMTPATISSGLVPNPHPSTPFVPPSRTDWDMLFQPLFDEFLNPSPSVDHPAPEVVAPSNEVIAPVLADSTGSPSSTTVDQDAPSPSNSQTTPETEPPVIPNDVEEDNHDIEVAHMGNDPYFGVPIPEIPSDQSSSSDTIHTIVHPDHQISEHNSKWTKDHPLENIIGELARPVSTRLQLHEQALFCYYDAFLTAVEPKTYKDALTQACWIEAMQEELNEFERLEVWELVPRPDKVMGINFEESFAPVARLEAIRIFLAFAAHMNMVVYQMDVKTAFLNGNLREEVYVSQPDGFVDKDNPNHVYKLKKSLYGLKQAPRAWYDLLSLFLIYQYFSKGSVDPTLFIRRDGKELLLVQIYVDDIIFAASTPELCDLFSKIMCSKFKMSMMGKISFFLGLQISQSPRGIFINQSKYALESLKKYGFDSCDPVDTPMVEKSKLDEDKEGKAVDPSHYRGMIGTLLYLTASRPDLQFAICMCARYQARPTEKHLNAVKRIFRYLKGTVHRGLWYPKDSSIALTAFADADHAGCQDTRRSTSGSMQLLGDRLVSWSSKRQKSAAISSTEAEYIALSGCCAQILWMRSQLTDYGFGFNKIPMYCDNKSAIALCCNNVQHSRSKHIDIRFHFIKEHVENGVIELYFVNTEYQLADIFTKALGRNRIEFLINKLGMRSFTPETLKQLADEVDE</sequence>
<dbReference type="Proteomes" id="UP001151760">
    <property type="component" value="Unassembled WGS sequence"/>
</dbReference>
<dbReference type="CDD" id="cd00143">
    <property type="entry name" value="PP2Cc"/>
    <property type="match status" value="1"/>
</dbReference>